<evidence type="ECO:0000313" key="3">
    <source>
        <dbReference type="EMBL" id="SEW43287.1"/>
    </source>
</evidence>
<dbReference type="PANTHER" id="PTHR33164">
    <property type="entry name" value="TRANSCRIPTIONAL REGULATOR, MARR FAMILY"/>
    <property type="match status" value="1"/>
</dbReference>
<dbReference type="InterPro" id="IPR039422">
    <property type="entry name" value="MarR/SlyA-like"/>
</dbReference>
<dbReference type="Pfam" id="PF00583">
    <property type="entry name" value="Acetyltransf_1"/>
    <property type="match status" value="1"/>
</dbReference>
<dbReference type="SMART" id="SM00347">
    <property type="entry name" value="HTH_MARR"/>
    <property type="match status" value="1"/>
</dbReference>
<dbReference type="SUPFAM" id="SSF55729">
    <property type="entry name" value="Acyl-CoA N-acyltransferases (Nat)"/>
    <property type="match status" value="1"/>
</dbReference>
<dbReference type="STRING" id="29529.SAMN04488122_3197"/>
<protein>
    <submittedName>
        <fullName evidence="3">DNA-binding transcriptional regulator, MarR family</fullName>
    </submittedName>
</protein>
<reference evidence="4" key="1">
    <citation type="submission" date="2016-10" db="EMBL/GenBank/DDBJ databases">
        <authorList>
            <person name="Varghese N."/>
            <person name="Submissions S."/>
        </authorList>
    </citation>
    <scope>NUCLEOTIDE SEQUENCE [LARGE SCALE GENOMIC DNA]</scope>
    <source>
        <strain evidence="4">DSM 3695</strain>
    </source>
</reference>
<accession>A0A1I0RPR1</accession>
<dbReference type="Gene3D" id="1.10.10.10">
    <property type="entry name" value="Winged helix-like DNA-binding domain superfamily/Winged helix DNA-binding domain"/>
    <property type="match status" value="1"/>
</dbReference>
<dbReference type="SUPFAM" id="SSF46785">
    <property type="entry name" value="Winged helix' DNA-binding domain"/>
    <property type="match status" value="1"/>
</dbReference>
<dbReference type="Gene3D" id="3.40.630.30">
    <property type="match status" value="1"/>
</dbReference>
<dbReference type="InterPro" id="IPR000182">
    <property type="entry name" value="GNAT_dom"/>
</dbReference>
<keyword evidence="4" id="KW-1185">Reference proteome</keyword>
<proteinExistence type="predicted"/>
<dbReference type="PANTHER" id="PTHR33164:SF43">
    <property type="entry name" value="HTH-TYPE TRANSCRIPTIONAL REPRESSOR YETL"/>
    <property type="match status" value="1"/>
</dbReference>
<dbReference type="AlphaFoldDB" id="A0A1I0RPR1"/>
<keyword evidence="3" id="KW-0238">DNA-binding</keyword>
<dbReference type="InterPro" id="IPR016181">
    <property type="entry name" value="Acyl_CoA_acyltransferase"/>
</dbReference>
<dbReference type="Proteomes" id="UP000199310">
    <property type="component" value="Unassembled WGS sequence"/>
</dbReference>
<dbReference type="InterPro" id="IPR036390">
    <property type="entry name" value="WH_DNA-bd_sf"/>
</dbReference>
<evidence type="ECO:0000313" key="4">
    <source>
        <dbReference type="Proteomes" id="UP000199310"/>
    </source>
</evidence>
<dbReference type="RefSeq" id="WP_089896339.1">
    <property type="nucleotide sequence ID" value="NZ_FOJG01000001.1"/>
</dbReference>
<evidence type="ECO:0000259" key="2">
    <source>
        <dbReference type="PROSITE" id="PS51186"/>
    </source>
</evidence>
<dbReference type="GO" id="GO:0003677">
    <property type="term" value="F:DNA binding"/>
    <property type="evidence" value="ECO:0007669"/>
    <property type="project" value="UniProtKB-KW"/>
</dbReference>
<dbReference type="CDD" id="cd04301">
    <property type="entry name" value="NAT_SF"/>
    <property type="match status" value="1"/>
</dbReference>
<dbReference type="PROSITE" id="PS50995">
    <property type="entry name" value="HTH_MARR_2"/>
    <property type="match status" value="1"/>
</dbReference>
<dbReference type="GO" id="GO:0003700">
    <property type="term" value="F:DNA-binding transcription factor activity"/>
    <property type="evidence" value="ECO:0007669"/>
    <property type="project" value="InterPro"/>
</dbReference>
<sequence length="318" mass="35926">MEFFNKTGKVAVGSRLRMLTEKITEDAAKIYEVYGIGLQPKWFPVFYVLSAGEEKTITAIAKEIGHSHPSVSKIIAEMGKKGLVAEQKDKTDGRRNMVSLTPKGKEITIKLQDQLLDVNAAIEAISAQTTHDLWKAIEEWEYLLEQQSLLSRVVEAHKKREAAKVTIVDYQPKYKAAFKALNEEWISTWFKMEATDYKSLDHPEEYILDRGGHIFVALYNDEPLGVCALVKMDDPDYDYELAKMAVSPKAQGKSIGWLLGQAIIEKAKQLGAKNIYLESNTILKPAISLYNKLGFKKVPGRPTPYERANIQMELDLRS</sequence>
<dbReference type="InterPro" id="IPR036388">
    <property type="entry name" value="WH-like_DNA-bd_sf"/>
</dbReference>
<dbReference type="InterPro" id="IPR000835">
    <property type="entry name" value="HTH_MarR-typ"/>
</dbReference>
<feature type="domain" description="HTH marR-type" evidence="1">
    <location>
        <begin position="9"/>
        <end position="155"/>
    </location>
</feature>
<dbReference type="EMBL" id="FOJG01000001">
    <property type="protein sequence ID" value="SEW43287.1"/>
    <property type="molecule type" value="Genomic_DNA"/>
</dbReference>
<name>A0A1I0RPR1_9BACT</name>
<dbReference type="GO" id="GO:0016747">
    <property type="term" value="F:acyltransferase activity, transferring groups other than amino-acyl groups"/>
    <property type="evidence" value="ECO:0007669"/>
    <property type="project" value="InterPro"/>
</dbReference>
<evidence type="ECO:0000259" key="1">
    <source>
        <dbReference type="PROSITE" id="PS50995"/>
    </source>
</evidence>
<dbReference type="PROSITE" id="PS51186">
    <property type="entry name" value="GNAT"/>
    <property type="match status" value="1"/>
</dbReference>
<organism evidence="3 4">
    <name type="scientific">Chitinophaga arvensicola</name>
    <dbReference type="NCBI Taxonomy" id="29529"/>
    <lineage>
        <taxon>Bacteria</taxon>
        <taxon>Pseudomonadati</taxon>
        <taxon>Bacteroidota</taxon>
        <taxon>Chitinophagia</taxon>
        <taxon>Chitinophagales</taxon>
        <taxon>Chitinophagaceae</taxon>
        <taxon>Chitinophaga</taxon>
    </lineage>
</organism>
<dbReference type="OrthoDB" id="1431064at2"/>
<feature type="domain" description="N-acetyltransferase" evidence="2">
    <location>
        <begin position="176"/>
        <end position="317"/>
    </location>
</feature>
<gene>
    <name evidence="3" type="ORF">SAMN04488122_3197</name>
</gene>
<dbReference type="Pfam" id="PF12802">
    <property type="entry name" value="MarR_2"/>
    <property type="match status" value="1"/>
</dbReference>
<dbReference type="GO" id="GO:0006950">
    <property type="term" value="P:response to stress"/>
    <property type="evidence" value="ECO:0007669"/>
    <property type="project" value="TreeGrafter"/>
</dbReference>